<feature type="transmembrane region" description="Helical" evidence="1">
    <location>
        <begin position="129"/>
        <end position="151"/>
    </location>
</feature>
<keyword evidence="5" id="KW-1185">Reference proteome</keyword>
<keyword evidence="1" id="KW-1133">Transmembrane helix</keyword>
<feature type="transmembrane region" description="Helical" evidence="1">
    <location>
        <begin position="63"/>
        <end position="84"/>
    </location>
</feature>
<name>A0A1G7PF86_9GAMM</name>
<evidence type="ECO:0000313" key="5">
    <source>
        <dbReference type="Proteomes" id="UP001278050"/>
    </source>
</evidence>
<gene>
    <name evidence="3" type="ORF">SAMN05216575_11240</name>
    <name evidence="2" type="ORF">SIM71_20595</name>
</gene>
<dbReference type="EMBL" id="JAWXXP010000001">
    <property type="protein sequence ID" value="MDX5994466.1"/>
    <property type="molecule type" value="Genomic_DNA"/>
</dbReference>
<dbReference type="Proteomes" id="UP000182413">
    <property type="component" value="Unassembled WGS sequence"/>
</dbReference>
<organism evidence="3 4">
    <name type="scientific">Ectopseudomonas alcaliphila</name>
    <dbReference type="NCBI Taxonomy" id="101564"/>
    <lineage>
        <taxon>Bacteria</taxon>
        <taxon>Pseudomonadati</taxon>
        <taxon>Pseudomonadota</taxon>
        <taxon>Gammaproteobacteria</taxon>
        <taxon>Pseudomonadales</taxon>
        <taxon>Pseudomonadaceae</taxon>
        <taxon>Ectopseudomonas</taxon>
    </lineage>
</organism>
<accession>A0A1G7PF86</accession>
<dbReference type="EMBL" id="FNAE01000012">
    <property type="protein sequence ID" value="SDF84784.1"/>
    <property type="molecule type" value="Genomic_DNA"/>
</dbReference>
<proteinExistence type="predicted"/>
<dbReference type="RefSeq" id="WP_238380615.1">
    <property type="nucleotide sequence ID" value="NZ_CBCSET010000002.1"/>
</dbReference>
<evidence type="ECO:0000256" key="1">
    <source>
        <dbReference type="SAM" id="Phobius"/>
    </source>
</evidence>
<keyword evidence="1" id="KW-0472">Membrane</keyword>
<reference evidence="2 5" key="2">
    <citation type="submission" date="2023-11" db="EMBL/GenBank/DDBJ databases">
        <title>MicrobeMod: A computational toolkit for identifying prokaryotic methylation and restriction-modification with nanopore sequencing.</title>
        <authorList>
            <person name="Crits-Christoph A."/>
            <person name="Kang S.C."/>
            <person name="Lee H."/>
            <person name="Ostrov N."/>
        </authorList>
    </citation>
    <scope>NUCLEOTIDE SEQUENCE [LARGE SCALE GENOMIC DNA]</scope>
    <source>
        <strain evidence="2 5">ATCC BAA-571</strain>
    </source>
</reference>
<sequence>MNMDVQQSNPFQPPQADLQQATTNQSPLYSVAGVGLATFIGTPLAGAWLLAHNLQLLGRADRVAMVWGISVVLLIVTLVLAFVLPEEVPALPFAIAQLMAMIMLAKNLMETDLKQHAEAGGAYLSNWRAAGIGLMFTIGLAALMFAVLMILDF</sequence>
<evidence type="ECO:0000313" key="2">
    <source>
        <dbReference type="EMBL" id="MDX5994466.1"/>
    </source>
</evidence>
<dbReference type="AlphaFoldDB" id="A0A1G7PF86"/>
<keyword evidence="1" id="KW-0812">Transmembrane</keyword>
<feature type="transmembrane region" description="Helical" evidence="1">
    <location>
        <begin position="90"/>
        <end position="108"/>
    </location>
</feature>
<feature type="transmembrane region" description="Helical" evidence="1">
    <location>
        <begin position="28"/>
        <end position="51"/>
    </location>
</feature>
<evidence type="ECO:0000313" key="4">
    <source>
        <dbReference type="Proteomes" id="UP000182413"/>
    </source>
</evidence>
<dbReference type="Proteomes" id="UP001278050">
    <property type="component" value="Unassembled WGS sequence"/>
</dbReference>
<evidence type="ECO:0000313" key="3">
    <source>
        <dbReference type="EMBL" id="SDF84784.1"/>
    </source>
</evidence>
<reference evidence="3 4" key="1">
    <citation type="submission" date="2016-10" db="EMBL/GenBank/DDBJ databases">
        <authorList>
            <person name="de Groot N.N."/>
        </authorList>
    </citation>
    <scope>NUCLEOTIDE SEQUENCE [LARGE SCALE GENOMIC DNA]</scope>
    <source>
        <strain evidence="3 4">JCM 10630</strain>
    </source>
</reference>
<protein>
    <submittedName>
        <fullName evidence="3">Uncharacterized protein</fullName>
    </submittedName>
</protein>